<evidence type="ECO:0000313" key="2">
    <source>
        <dbReference type="EMBL" id="SHK63279.1"/>
    </source>
</evidence>
<accession>A0A1M6U292</accession>
<dbReference type="RefSeq" id="WP_083545763.1">
    <property type="nucleotide sequence ID" value="NZ_FRAW01000012.1"/>
</dbReference>
<keyword evidence="2" id="KW-0012">Acyltransferase</keyword>
<gene>
    <name evidence="2" type="ORF">SAMN05720469_11220</name>
</gene>
<dbReference type="Proteomes" id="UP000184275">
    <property type="component" value="Unassembled WGS sequence"/>
</dbReference>
<dbReference type="EMBL" id="FRAW01000012">
    <property type="protein sequence ID" value="SHK63279.1"/>
    <property type="molecule type" value="Genomic_DNA"/>
</dbReference>
<keyword evidence="2" id="KW-0808">Transferase</keyword>
<keyword evidence="3" id="KW-1185">Reference proteome</keyword>
<dbReference type="GO" id="GO:0016746">
    <property type="term" value="F:acyltransferase activity"/>
    <property type="evidence" value="ECO:0007669"/>
    <property type="project" value="UniProtKB-KW"/>
</dbReference>
<proteinExistence type="predicted"/>
<sequence length="170" mass="18599">MAVLPLKKRFFCKIAELWLRSLRISFENADSTISSGIIALWHRDLFAATAGFHHRGIAAFISPSADGDVLAQIAKDLGYQVIRGSSNEKSLAIRKILPLLKKGTLCAMALDGPQGPAEIEKPGTRWLANKAGVPVWKVRIHYGAHISLSSWDKAVIPLPLSKLTISLSYL</sequence>
<feature type="domain" description="DUF374" evidence="1">
    <location>
        <begin position="53"/>
        <end position="117"/>
    </location>
</feature>
<organism evidence="2 3">
    <name type="scientific">Fibrobacter intestinalis</name>
    <dbReference type="NCBI Taxonomy" id="28122"/>
    <lineage>
        <taxon>Bacteria</taxon>
        <taxon>Pseudomonadati</taxon>
        <taxon>Fibrobacterota</taxon>
        <taxon>Fibrobacteria</taxon>
        <taxon>Fibrobacterales</taxon>
        <taxon>Fibrobacteraceae</taxon>
        <taxon>Fibrobacter</taxon>
    </lineage>
</organism>
<evidence type="ECO:0000313" key="3">
    <source>
        <dbReference type="Proteomes" id="UP000184275"/>
    </source>
</evidence>
<dbReference type="InterPro" id="IPR007172">
    <property type="entry name" value="DUF374"/>
</dbReference>
<dbReference type="AlphaFoldDB" id="A0A1M6U292"/>
<dbReference type="Pfam" id="PF04028">
    <property type="entry name" value="DUF374"/>
    <property type="match status" value="1"/>
</dbReference>
<reference evidence="3" key="1">
    <citation type="submission" date="2016-11" db="EMBL/GenBank/DDBJ databases">
        <authorList>
            <person name="Varghese N."/>
            <person name="Submissions S."/>
        </authorList>
    </citation>
    <scope>NUCLEOTIDE SEQUENCE [LARGE SCALE GENOMIC DNA]</scope>
    <source>
        <strain evidence="3">UWOS</strain>
    </source>
</reference>
<name>A0A1M6U292_9BACT</name>
<evidence type="ECO:0000259" key="1">
    <source>
        <dbReference type="Pfam" id="PF04028"/>
    </source>
</evidence>
<protein>
    <submittedName>
        <fullName evidence="2">Uncharacterized conserved protein, lysophospholipid acyltransferase (LPLAT) superfamily</fullName>
    </submittedName>
</protein>